<dbReference type="AlphaFoldDB" id="A0A1M6C105"/>
<dbReference type="InterPro" id="IPR051210">
    <property type="entry name" value="Ub_ligase/GEF_domain"/>
</dbReference>
<dbReference type="PANTHER" id="PTHR22870:SF408">
    <property type="entry name" value="OS09G0560450 PROTEIN"/>
    <property type="match status" value="1"/>
</dbReference>
<dbReference type="SUPFAM" id="SSF50985">
    <property type="entry name" value="RCC1/BLIP-II"/>
    <property type="match status" value="1"/>
</dbReference>
<dbReference type="EMBL" id="FQXZ01000044">
    <property type="protein sequence ID" value="SHI54593.1"/>
    <property type="molecule type" value="Genomic_DNA"/>
</dbReference>
<organism evidence="2 3">
    <name type="scientific">Vibrio aerogenes CECT 7868</name>
    <dbReference type="NCBI Taxonomy" id="1216006"/>
    <lineage>
        <taxon>Bacteria</taxon>
        <taxon>Pseudomonadati</taxon>
        <taxon>Pseudomonadota</taxon>
        <taxon>Gammaproteobacteria</taxon>
        <taxon>Vibrionales</taxon>
        <taxon>Vibrionaceae</taxon>
        <taxon>Vibrio</taxon>
    </lineage>
</organism>
<protein>
    <submittedName>
        <fullName evidence="2">Regulator of chromosome condensation (RCC1) repeat protein</fullName>
    </submittedName>
</protein>
<dbReference type="Proteomes" id="UP000184608">
    <property type="component" value="Unassembled WGS sequence"/>
</dbReference>
<gene>
    <name evidence="2" type="ORF">VA7868_03916</name>
</gene>
<dbReference type="PANTHER" id="PTHR22870">
    <property type="entry name" value="REGULATOR OF CHROMOSOME CONDENSATION"/>
    <property type="match status" value="1"/>
</dbReference>
<name>A0A1M6C105_9VIBR</name>
<dbReference type="RefSeq" id="WP_073605519.1">
    <property type="nucleotide sequence ID" value="NZ_FQXZ01000044.1"/>
</dbReference>
<dbReference type="InterPro" id="IPR009091">
    <property type="entry name" value="RCC1/BLIP-II"/>
</dbReference>
<dbReference type="PROSITE" id="PS50012">
    <property type="entry name" value="RCC1_3"/>
    <property type="match status" value="4"/>
</dbReference>
<proteinExistence type="predicted"/>
<evidence type="ECO:0000256" key="1">
    <source>
        <dbReference type="ARBA" id="ARBA00022737"/>
    </source>
</evidence>
<dbReference type="PRINTS" id="PR00633">
    <property type="entry name" value="RCCNDNSATION"/>
</dbReference>
<dbReference type="Gene3D" id="2.130.10.30">
    <property type="entry name" value="Regulator of chromosome condensation 1/beta-lactamase-inhibitor protein II"/>
    <property type="match status" value="2"/>
</dbReference>
<dbReference type="Pfam" id="PF00415">
    <property type="entry name" value="RCC1"/>
    <property type="match status" value="5"/>
</dbReference>
<dbReference type="InterPro" id="IPR000408">
    <property type="entry name" value="Reg_chr_condens"/>
</dbReference>
<sequence length="624" mass="67142">MSQYDFGVINPNTKNGATLATDLNSWRDALHSLHKGSIRPDYAVNGTIWLDDSLDNNWLLKLYNGEHDVVLREIDPNGESALLPLHRGGTGAADAEGAREALELGALAIQSQVNTNLIEDLAVTGEKVAAHTLTLNKLAKGTPGDVIAYDTDGLPAATRFTANIENSRRCKKISKGNYGMSSHVVSVYLMEDGTIRSCGYGGNNSNGDPAGANTYVPGRVALSHPDVNIVAVYSGHHSHYALDDTGNVYSWGLNDYGQLGHGDTVNRPVATRIEFFVQNDLKVVEVYTIGAAYEQRNTTIFRTDKGYLYACGFNGQGQLGDGTTANKVAPVRCGYLENICQVHIGGGYPTCIHAVNDKGQLWSWGWNGFGQLGLGHTTSEDTPVKSSMTQVKKVLGASGRVDNPNVADNRGFSLVLKTDGTLWATGANIYGQLGQGNTTDLHTWTQIQFPEGDTIVDIALGCGYYAPVIALNDQGEVLCWGYNGYGQLGNGVDDKAQSLPFKPEGEWQGKVTRIAIGGSISHSALVVESDGALWGCGYNGNMNLGVGDATHSHQSAHQCEFRRVLGLNGTIRDWWIHGHSGDWGIRVLYEDGRVDACGHNKDYGFCGTQSGNLHHQGVLAPVRF</sequence>
<dbReference type="STRING" id="1216006.VA7868_03916"/>
<keyword evidence="3" id="KW-1185">Reference proteome</keyword>
<dbReference type="OrthoDB" id="238206at2"/>
<reference evidence="2 3" key="1">
    <citation type="submission" date="2016-11" db="EMBL/GenBank/DDBJ databases">
        <authorList>
            <person name="Jaros S."/>
            <person name="Januszkiewicz K."/>
            <person name="Wedrychowicz H."/>
        </authorList>
    </citation>
    <scope>NUCLEOTIDE SEQUENCE [LARGE SCALE GENOMIC DNA]</scope>
    <source>
        <strain evidence="2 3">CECT 7868</strain>
    </source>
</reference>
<evidence type="ECO:0000313" key="2">
    <source>
        <dbReference type="EMBL" id="SHI54593.1"/>
    </source>
</evidence>
<keyword evidence="1" id="KW-0677">Repeat</keyword>
<evidence type="ECO:0000313" key="3">
    <source>
        <dbReference type="Proteomes" id="UP000184608"/>
    </source>
</evidence>
<accession>A0A1M6C105</accession>